<dbReference type="SMART" id="SM00091">
    <property type="entry name" value="PAS"/>
    <property type="match status" value="1"/>
</dbReference>
<dbReference type="Pfam" id="PF08447">
    <property type="entry name" value="PAS_3"/>
    <property type="match status" value="1"/>
</dbReference>
<dbReference type="Gene3D" id="3.20.20.450">
    <property type="entry name" value="EAL domain"/>
    <property type="match status" value="1"/>
</dbReference>
<dbReference type="InterPro" id="IPR050706">
    <property type="entry name" value="Cyclic-di-GMP_PDE-like"/>
</dbReference>
<proteinExistence type="predicted"/>
<dbReference type="SUPFAM" id="SSF55073">
    <property type="entry name" value="Nucleotide cyclase"/>
    <property type="match status" value="1"/>
</dbReference>
<evidence type="ECO:0000256" key="1">
    <source>
        <dbReference type="PROSITE-ProRule" id="PRU00169"/>
    </source>
</evidence>
<dbReference type="SMART" id="SM00267">
    <property type="entry name" value="GGDEF"/>
    <property type="match status" value="1"/>
</dbReference>
<feature type="domain" description="PAS" evidence="3">
    <location>
        <begin position="135"/>
        <end position="207"/>
    </location>
</feature>
<dbReference type="SUPFAM" id="SSF52172">
    <property type="entry name" value="CheY-like"/>
    <property type="match status" value="1"/>
</dbReference>
<reference evidence="6" key="1">
    <citation type="submission" date="2017-01" db="EMBL/GenBank/DDBJ databases">
        <authorList>
            <person name="Varghese N."/>
            <person name="Submissions S."/>
        </authorList>
    </citation>
    <scope>NUCLEOTIDE SEQUENCE [LARGE SCALE GENOMIC DNA]</scope>
    <source>
        <strain evidence="6">DSM 22306</strain>
    </source>
</reference>
<dbReference type="SMART" id="SM00052">
    <property type="entry name" value="EAL"/>
    <property type="match status" value="1"/>
</dbReference>
<dbReference type="InterPro" id="IPR001789">
    <property type="entry name" value="Sig_transdc_resp-reg_receiver"/>
</dbReference>
<dbReference type="SUPFAM" id="SSF55785">
    <property type="entry name" value="PYP-like sensor domain (PAS domain)"/>
    <property type="match status" value="1"/>
</dbReference>
<dbReference type="PROSITE" id="PS50110">
    <property type="entry name" value="RESPONSE_REGULATORY"/>
    <property type="match status" value="1"/>
</dbReference>
<feature type="domain" description="EAL" evidence="4">
    <location>
        <begin position="438"/>
        <end position="684"/>
    </location>
</feature>
<organism evidence="5 6">
    <name type="scientific">Neptunomonas antarctica</name>
    <dbReference type="NCBI Taxonomy" id="619304"/>
    <lineage>
        <taxon>Bacteria</taxon>
        <taxon>Pseudomonadati</taxon>
        <taxon>Pseudomonadota</taxon>
        <taxon>Gammaproteobacteria</taxon>
        <taxon>Oceanospirillales</taxon>
        <taxon>Oceanospirillaceae</taxon>
        <taxon>Neptunomonas</taxon>
    </lineage>
</organism>
<dbReference type="Gene3D" id="3.30.70.270">
    <property type="match status" value="1"/>
</dbReference>
<evidence type="ECO:0000259" key="4">
    <source>
        <dbReference type="PROSITE" id="PS50883"/>
    </source>
</evidence>
<dbReference type="NCBIfam" id="TIGR00229">
    <property type="entry name" value="sensory_box"/>
    <property type="match status" value="1"/>
</dbReference>
<dbReference type="InterPro" id="IPR000160">
    <property type="entry name" value="GGDEF_dom"/>
</dbReference>
<evidence type="ECO:0000313" key="5">
    <source>
        <dbReference type="EMBL" id="SIS79396.1"/>
    </source>
</evidence>
<dbReference type="InterPro" id="IPR013655">
    <property type="entry name" value="PAS_fold_3"/>
</dbReference>
<dbReference type="CDD" id="cd01948">
    <property type="entry name" value="EAL"/>
    <property type="match status" value="1"/>
</dbReference>
<dbReference type="Pfam" id="PF00990">
    <property type="entry name" value="GGDEF"/>
    <property type="match status" value="1"/>
</dbReference>
<dbReference type="Gene3D" id="3.40.50.2300">
    <property type="match status" value="1"/>
</dbReference>
<dbReference type="Gene3D" id="3.30.450.20">
    <property type="entry name" value="PAS domain"/>
    <property type="match status" value="1"/>
</dbReference>
<dbReference type="OrthoDB" id="9805474at2"/>
<evidence type="ECO:0000259" key="2">
    <source>
        <dbReference type="PROSITE" id="PS50110"/>
    </source>
</evidence>
<dbReference type="SUPFAM" id="SSF141868">
    <property type="entry name" value="EAL domain-like"/>
    <property type="match status" value="1"/>
</dbReference>
<evidence type="ECO:0000313" key="6">
    <source>
        <dbReference type="Proteomes" id="UP000185999"/>
    </source>
</evidence>
<dbReference type="InterPro" id="IPR000014">
    <property type="entry name" value="PAS"/>
</dbReference>
<dbReference type="InterPro" id="IPR029787">
    <property type="entry name" value="Nucleotide_cyclase"/>
</dbReference>
<keyword evidence="6" id="KW-1185">Reference proteome</keyword>
<dbReference type="Proteomes" id="UP000185999">
    <property type="component" value="Unassembled WGS sequence"/>
</dbReference>
<dbReference type="STRING" id="619304.SAMN05421760_10537"/>
<dbReference type="SMART" id="SM00448">
    <property type="entry name" value="REC"/>
    <property type="match status" value="1"/>
</dbReference>
<dbReference type="PROSITE" id="PS50883">
    <property type="entry name" value="EAL"/>
    <property type="match status" value="1"/>
</dbReference>
<dbReference type="Pfam" id="PF00072">
    <property type="entry name" value="Response_reg"/>
    <property type="match status" value="1"/>
</dbReference>
<gene>
    <name evidence="5" type="ORF">SAMN05421760_10537</name>
</gene>
<dbReference type="InterPro" id="IPR043128">
    <property type="entry name" value="Rev_trsase/Diguanyl_cyclase"/>
</dbReference>
<dbReference type="InterPro" id="IPR035919">
    <property type="entry name" value="EAL_sf"/>
</dbReference>
<sequence length="684" mass="76947">MNNRQDRILIVDDIEANRDLLSRVLARAGYLVDKAEGGATALQVLNTGAYSLVLLDILMPEVNGFMVLESMRQQSGIANVPVIMISALGEREDVVKSLKLGANDYITKPFDKEILLSRVHRQLETSYLYRQLYLSEERYKLAFAASNDGLLDWDIEQDKIFFSGRWLEMMGIAEETQMHSIEQWFERVYPDDVAALRQAIYHQLSDQSASINHEYRAQISDGHYSWMLCRAKVLFTESGKAIRITVSQSDISGSKVFDPITGLPNSLVFMDRLTRVHANAKRAGKVDFALFSMSLVNKKKITSAIGPAGYESLSTDIAQRLNAMLLVDDYLTKGSRQAMLSCISDQRYMLLIEGIDEKHAMDLFKIGEHLCAAVEPPFIVFGETIHCSLSVGICIPVEVDQSVDDIIKHSVTAEAMGHKDNCRVSFYDATIHGIAIDYLRFENELRTAISRNELRTFYQPIIELGNERQVGSESLVRWEHPDRGLLSPSHFISLAEEMGIIGFIDEWVLRDSCAEYMRTANREGRSSGFISVNVSVTKLNLAWVERVRSIVEEFSIPPECLHLEITESIFMGDMEATISLLNELVDIGVSFAIDDFGTGYSCFSYLRRLPASYLKIDKSFIDDMVDDVKARLLVQNIIQIGHGLGMKMIAEGVEKKEQADMLLGMGCNYGQGYYFGRPEPAKAV</sequence>
<dbReference type="GO" id="GO:0071111">
    <property type="term" value="F:cyclic-guanylate-specific phosphodiesterase activity"/>
    <property type="evidence" value="ECO:0007669"/>
    <property type="project" value="InterPro"/>
</dbReference>
<dbReference type="PANTHER" id="PTHR33121:SF70">
    <property type="entry name" value="SIGNALING PROTEIN YKOW"/>
    <property type="match status" value="1"/>
</dbReference>
<dbReference type="InterPro" id="IPR011006">
    <property type="entry name" value="CheY-like_superfamily"/>
</dbReference>
<dbReference type="InterPro" id="IPR001633">
    <property type="entry name" value="EAL_dom"/>
</dbReference>
<dbReference type="CDD" id="cd00130">
    <property type="entry name" value="PAS"/>
    <property type="match status" value="1"/>
</dbReference>
<dbReference type="PROSITE" id="PS50112">
    <property type="entry name" value="PAS"/>
    <property type="match status" value="1"/>
</dbReference>
<dbReference type="EMBL" id="FTOE01000005">
    <property type="protein sequence ID" value="SIS79396.1"/>
    <property type="molecule type" value="Genomic_DNA"/>
</dbReference>
<keyword evidence="1" id="KW-0597">Phosphoprotein</keyword>
<dbReference type="AlphaFoldDB" id="A0A1N7LZY8"/>
<accession>A0A1N7LZY8</accession>
<feature type="modified residue" description="4-aspartylphosphate" evidence="1">
    <location>
        <position position="56"/>
    </location>
</feature>
<dbReference type="InterPro" id="IPR035965">
    <property type="entry name" value="PAS-like_dom_sf"/>
</dbReference>
<name>A0A1N7LZY8_9GAMM</name>
<evidence type="ECO:0000259" key="3">
    <source>
        <dbReference type="PROSITE" id="PS50112"/>
    </source>
</evidence>
<dbReference type="RefSeq" id="WP_054340100.1">
    <property type="nucleotide sequence ID" value="NZ_FTOE01000005.1"/>
</dbReference>
<feature type="domain" description="Response regulatory" evidence="2">
    <location>
        <begin position="7"/>
        <end position="123"/>
    </location>
</feature>
<dbReference type="GO" id="GO:0000160">
    <property type="term" value="P:phosphorelay signal transduction system"/>
    <property type="evidence" value="ECO:0007669"/>
    <property type="project" value="InterPro"/>
</dbReference>
<dbReference type="PANTHER" id="PTHR33121">
    <property type="entry name" value="CYCLIC DI-GMP PHOSPHODIESTERASE PDEF"/>
    <property type="match status" value="1"/>
</dbReference>
<dbReference type="Pfam" id="PF00563">
    <property type="entry name" value="EAL"/>
    <property type="match status" value="1"/>
</dbReference>
<protein>
    <submittedName>
        <fullName evidence="5">PAS domain S-box-containing protein</fullName>
    </submittedName>
</protein>